<dbReference type="InterPro" id="IPR056823">
    <property type="entry name" value="TEN-like_YD-shell"/>
</dbReference>
<feature type="domain" description="Teneurin-like YD-shell" evidence="2">
    <location>
        <begin position="3"/>
        <end position="166"/>
    </location>
</feature>
<evidence type="ECO:0000313" key="3">
    <source>
        <dbReference type="EMBL" id="TDR32623.1"/>
    </source>
</evidence>
<dbReference type="InterPro" id="IPR050708">
    <property type="entry name" value="T6SS_VgrG/RHS"/>
</dbReference>
<reference evidence="3 4" key="1">
    <citation type="submission" date="2019-03" db="EMBL/GenBank/DDBJ databases">
        <title>Genomic Encyclopedia of Type Strains, Phase IV (KMG-IV): sequencing the most valuable type-strain genomes for metagenomic binning, comparative biology and taxonomic classification.</title>
        <authorList>
            <person name="Goeker M."/>
        </authorList>
    </citation>
    <scope>NUCLEOTIDE SEQUENCE [LARGE SCALE GENOMIC DNA]</scope>
    <source>
        <strain evidence="3 4">DSM 20580</strain>
    </source>
</reference>
<comment type="caution">
    <text evidence="3">The sequence shown here is derived from an EMBL/GenBank/DDBJ whole genome shotgun (WGS) entry which is preliminary data.</text>
</comment>
<keyword evidence="4" id="KW-1185">Reference proteome</keyword>
<proteinExistence type="predicted"/>
<protein>
    <submittedName>
        <fullName evidence="3">YD repeat-containing protein</fullName>
    </submittedName>
</protein>
<sequence>MSQMNDANLLGSLTYTTKAQQPFKIAYDYTKNGNIVQADVNGQVSSFVYDANDQLEETLPNGTMNTYKYDAVGNRTASKVNGEKATFMYNDANQIVAKKEIAYTYDADGNLLKDENYKYTYNQQQRLTKVTTLDDQTIASYTYDENGLRLTKTIGDTTHEYFYNDEVLDKKEHRVRP</sequence>
<dbReference type="Proteomes" id="UP000294641">
    <property type="component" value="Unassembled WGS sequence"/>
</dbReference>
<dbReference type="Pfam" id="PF25023">
    <property type="entry name" value="TEN_YD-shell"/>
    <property type="match status" value="1"/>
</dbReference>
<evidence type="ECO:0000313" key="4">
    <source>
        <dbReference type="Proteomes" id="UP000294641"/>
    </source>
</evidence>
<dbReference type="Gene3D" id="2.180.10.10">
    <property type="entry name" value="RHS repeat-associated core"/>
    <property type="match status" value="1"/>
</dbReference>
<accession>A0ABY2EL83</accession>
<dbReference type="PANTHER" id="PTHR32305:SF15">
    <property type="entry name" value="PROTEIN RHSA-RELATED"/>
    <property type="match status" value="1"/>
</dbReference>
<evidence type="ECO:0000256" key="1">
    <source>
        <dbReference type="ARBA" id="ARBA00022737"/>
    </source>
</evidence>
<name>A0ABY2EL83_9BACL</name>
<dbReference type="PANTHER" id="PTHR32305">
    <property type="match status" value="1"/>
</dbReference>
<organism evidence="3 4">
    <name type="scientific">Kurthia zopfii</name>
    <dbReference type="NCBI Taxonomy" id="1650"/>
    <lineage>
        <taxon>Bacteria</taxon>
        <taxon>Bacillati</taxon>
        <taxon>Bacillota</taxon>
        <taxon>Bacilli</taxon>
        <taxon>Bacillales</taxon>
        <taxon>Caryophanaceae</taxon>
        <taxon>Kurthia</taxon>
    </lineage>
</organism>
<gene>
    <name evidence="3" type="ORF">DFR61_16215</name>
</gene>
<keyword evidence="1" id="KW-0677">Repeat</keyword>
<evidence type="ECO:0000259" key="2">
    <source>
        <dbReference type="Pfam" id="PF25023"/>
    </source>
</evidence>
<dbReference type="EMBL" id="SNZG01000062">
    <property type="protein sequence ID" value="TDR32623.1"/>
    <property type="molecule type" value="Genomic_DNA"/>
</dbReference>